<dbReference type="PANTHER" id="PTHR45955">
    <property type="entry name" value="PHOSPHOACETYLGLUCOSAMINE MUTASE"/>
    <property type="match status" value="1"/>
</dbReference>
<comment type="caution">
    <text evidence="3">The sequence shown here is derived from an EMBL/GenBank/DDBJ whole genome shotgun (WGS) entry which is preliminary data.</text>
</comment>
<dbReference type="EMBL" id="JAVIJP010000007">
    <property type="protein sequence ID" value="KAL3648632.1"/>
    <property type="molecule type" value="Genomic_DNA"/>
</dbReference>
<accession>A0ABD3E3M3</accession>
<organism evidence="3 4">
    <name type="scientific">Castilleja foliolosa</name>
    <dbReference type="NCBI Taxonomy" id="1961234"/>
    <lineage>
        <taxon>Eukaryota</taxon>
        <taxon>Viridiplantae</taxon>
        <taxon>Streptophyta</taxon>
        <taxon>Embryophyta</taxon>
        <taxon>Tracheophyta</taxon>
        <taxon>Spermatophyta</taxon>
        <taxon>Magnoliopsida</taxon>
        <taxon>eudicotyledons</taxon>
        <taxon>Gunneridae</taxon>
        <taxon>Pentapetalae</taxon>
        <taxon>asterids</taxon>
        <taxon>lamiids</taxon>
        <taxon>Lamiales</taxon>
        <taxon>Orobanchaceae</taxon>
        <taxon>Pedicularideae</taxon>
        <taxon>Castillejinae</taxon>
        <taxon>Castilleja</taxon>
    </lineage>
</organism>
<reference evidence="4" key="1">
    <citation type="journal article" date="2024" name="IScience">
        <title>Strigolactones Initiate the Formation of Haustorium-like Structures in Castilleja.</title>
        <authorList>
            <person name="Buerger M."/>
            <person name="Peterson D."/>
            <person name="Chory J."/>
        </authorList>
    </citation>
    <scope>NUCLEOTIDE SEQUENCE [LARGE SCALE GENOMIC DNA]</scope>
</reference>
<dbReference type="AlphaFoldDB" id="A0ABD3E3M3"/>
<dbReference type="SUPFAM" id="SSF53738">
    <property type="entry name" value="Phosphoglucomutase, first 3 domains"/>
    <property type="match status" value="1"/>
</dbReference>
<comment type="similarity">
    <text evidence="1">Belongs to the phosphohexose mutase family.</text>
</comment>
<evidence type="ECO:0000256" key="1">
    <source>
        <dbReference type="ARBA" id="ARBA00010231"/>
    </source>
</evidence>
<sequence>MNQQQRLILLESSSRFPPPPGVRFSYGTSGFRADASLLESTVFRVGILAAIRSIQTRSVIGLMITASHNMVSDNGIKVADPSGEMLTQQWPTPLLMPPIHYPSSSC</sequence>
<evidence type="ECO:0000313" key="4">
    <source>
        <dbReference type="Proteomes" id="UP001632038"/>
    </source>
</evidence>
<keyword evidence="4" id="KW-1185">Reference proteome</keyword>
<dbReference type="InterPro" id="IPR016055">
    <property type="entry name" value="A-D-PHexomutase_a/b/a-I/II/III"/>
</dbReference>
<dbReference type="Proteomes" id="UP001632038">
    <property type="component" value="Unassembled WGS sequence"/>
</dbReference>
<evidence type="ECO:0000313" key="3">
    <source>
        <dbReference type="EMBL" id="KAL3648632.1"/>
    </source>
</evidence>
<protein>
    <recommendedName>
        <fullName evidence="2">Alpha-D-phosphohexomutase alpha/beta/alpha domain-containing protein</fullName>
    </recommendedName>
</protein>
<gene>
    <name evidence="3" type="ORF">CASFOL_005035</name>
</gene>
<dbReference type="Gene3D" id="3.40.120.10">
    <property type="entry name" value="Alpha-D-Glucose-1,6-Bisphosphate, subunit A, domain 3"/>
    <property type="match status" value="1"/>
</dbReference>
<name>A0ABD3E3M3_9LAMI</name>
<dbReference type="PANTHER" id="PTHR45955:SF1">
    <property type="entry name" value="PHOSPHOACETYLGLUCOSAMINE MUTASE"/>
    <property type="match status" value="1"/>
</dbReference>
<proteinExistence type="inferred from homology"/>
<dbReference type="InterPro" id="IPR005844">
    <property type="entry name" value="A-D-PHexomutase_a/b/a-I"/>
</dbReference>
<evidence type="ECO:0000259" key="2">
    <source>
        <dbReference type="Pfam" id="PF02878"/>
    </source>
</evidence>
<dbReference type="Pfam" id="PF02878">
    <property type="entry name" value="PGM_PMM_I"/>
    <property type="match status" value="1"/>
</dbReference>
<feature type="domain" description="Alpha-D-phosphohexomutase alpha/beta/alpha" evidence="2">
    <location>
        <begin position="57"/>
        <end position="88"/>
    </location>
</feature>